<evidence type="ECO:0000259" key="4">
    <source>
        <dbReference type="Pfam" id="PF25390"/>
    </source>
</evidence>
<evidence type="ECO:0000256" key="3">
    <source>
        <dbReference type="SAM" id="MobiDB-lite"/>
    </source>
</evidence>
<keyword evidence="1" id="KW-0677">Repeat</keyword>
<dbReference type="Gene3D" id="2.130.10.30">
    <property type="entry name" value="Regulator of chromosome condensation 1/beta-lactamase-inhibitor protein II"/>
    <property type="match status" value="2"/>
</dbReference>
<dbReference type="InterPro" id="IPR058923">
    <property type="entry name" value="RCC1-like_dom"/>
</dbReference>
<protein>
    <submittedName>
        <fullName evidence="5">G5181 protein</fullName>
    </submittedName>
</protein>
<evidence type="ECO:0000313" key="6">
    <source>
        <dbReference type="Proteomes" id="UP001497392"/>
    </source>
</evidence>
<comment type="caution">
    <text evidence="5">The sequence shown here is derived from an EMBL/GenBank/DDBJ whole genome shotgun (WGS) entry which is preliminary data.</text>
</comment>
<proteinExistence type="predicted"/>
<feature type="repeat" description="RCC1" evidence="2">
    <location>
        <begin position="284"/>
        <end position="335"/>
    </location>
</feature>
<reference evidence="5 6" key="1">
    <citation type="submission" date="2024-06" db="EMBL/GenBank/DDBJ databases">
        <authorList>
            <person name="Kraege A."/>
            <person name="Thomma B."/>
        </authorList>
    </citation>
    <scope>NUCLEOTIDE SEQUENCE [LARGE SCALE GENOMIC DNA]</scope>
</reference>
<dbReference type="Proteomes" id="UP001497392">
    <property type="component" value="Unassembled WGS sequence"/>
</dbReference>
<feature type="region of interest" description="Disordered" evidence="3">
    <location>
        <begin position="1"/>
        <end position="49"/>
    </location>
</feature>
<feature type="repeat" description="RCC1" evidence="2">
    <location>
        <begin position="336"/>
        <end position="390"/>
    </location>
</feature>
<dbReference type="PROSITE" id="PS00626">
    <property type="entry name" value="RCC1_2"/>
    <property type="match status" value="1"/>
</dbReference>
<feature type="repeat" description="RCC1" evidence="2">
    <location>
        <begin position="238"/>
        <end position="283"/>
    </location>
</feature>
<feature type="compositionally biased region" description="Acidic residues" evidence="3">
    <location>
        <begin position="470"/>
        <end position="488"/>
    </location>
</feature>
<feature type="repeat" description="RCC1" evidence="2">
    <location>
        <begin position="135"/>
        <end position="186"/>
    </location>
</feature>
<dbReference type="InterPro" id="IPR000408">
    <property type="entry name" value="Reg_chr_condens"/>
</dbReference>
<feature type="repeat" description="RCC1" evidence="2">
    <location>
        <begin position="187"/>
        <end position="237"/>
    </location>
</feature>
<feature type="repeat" description="RCC1" evidence="2">
    <location>
        <begin position="76"/>
        <end position="134"/>
    </location>
</feature>
<dbReference type="SUPFAM" id="SSF50985">
    <property type="entry name" value="RCC1/BLIP-II"/>
    <property type="match status" value="1"/>
</dbReference>
<feature type="region of interest" description="Disordered" evidence="3">
    <location>
        <begin position="551"/>
        <end position="588"/>
    </location>
</feature>
<feature type="repeat" description="RCC1" evidence="2">
    <location>
        <begin position="391"/>
        <end position="445"/>
    </location>
</feature>
<feature type="region of interest" description="Disordered" evidence="3">
    <location>
        <begin position="445"/>
        <end position="488"/>
    </location>
</feature>
<name>A0ABP1FV05_9CHLO</name>
<dbReference type="InterPro" id="IPR009091">
    <property type="entry name" value="RCC1/BLIP-II"/>
</dbReference>
<feature type="domain" description="RCC1-like" evidence="4">
    <location>
        <begin position="78"/>
        <end position="440"/>
    </location>
</feature>
<dbReference type="PANTHER" id="PTHR22870:SF385">
    <property type="entry name" value="ULTRAVIOLET-B RECEPTOR UVR8-LIKE"/>
    <property type="match status" value="1"/>
</dbReference>
<feature type="compositionally biased region" description="Polar residues" evidence="3">
    <location>
        <begin position="1"/>
        <end position="23"/>
    </location>
</feature>
<evidence type="ECO:0000256" key="1">
    <source>
        <dbReference type="ARBA" id="ARBA00022737"/>
    </source>
</evidence>
<organism evidence="5 6">
    <name type="scientific">Coccomyxa viridis</name>
    <dbReference type="NCBI Taxonomy" id="1274662"/>
    <lineage>
        <taxon>Eukaryota</taxon>
        <taxon>Viridiplantae</taxon>
        <taxon>Chlorophyta</taxon>
        <taxon>core chlorophytes</taxon>
        <taxon>Trebouxiophyceae</taxon>
        <taxon>Trebouxiophyceae incertae sedis</taxon>
        <taxon>Coccomyxaceae</taxon>
        <taxon>Coccomyxa</taxon>
    </lineage>
</organism>
<evidence type="ECO:0000256" key="2">
    <source>
        <dbReference type="PROSITE-ProRule" id="PRU00235"/>
    </source>
</evidence>
<keyword evidence="6" id="KW-1185">Reference proteome</keyword>
<dbReference type="Pfam" id="PF25390">
    <property type="entry name" value="WD40_RLD"/>
    <property type="match status" value="1"/>
</dbReference>
<dbReference type="PROSITE" id="PS50012">
    <property type="entry name" value="RCC1_3"/>
    <property type="match status" value="7"/>
</dbReference>
<gene>
    <name evidence="5" type="primary">g5181</name>
    <name evidence="5" type="ORF">VP750_LOCUS4428</name>
</gene>
<dbReference type="PANTHER" id="PTHR22870">
    <property type="entry name" value="REGULATOR OF CHROMOSOME CONDENSATION"/>
    <property type="match status" value="1"/>
</dbReference>
<accession>A0ABP1FV05</accession>
<feature type="compositionally biased region" description="Polar residues" evidence="3">
    <location>
        <begin position="579"/>
        <end position="588"/>
    </location>
</feature>
<dbReference type="InterPro" id="IPR051210">
    <property type="entry name" value="Ub_ligase/GEF_domain"/>
</dbReference>
<sequence length="588" mass="62570">MANGTTPQGASTAFQAAASTPPDTQEDEARPLPTNGFNRHSSNAPSPQRRLLKQASSVGYLCRALPQYVQRPPIEAVVFGWGVNEDGQLGLDTGNDVLAPKVVEALLGTRFQGRDFLRGPLVCGSRCTVAIDSDGQVLSWGWNARATLGHGHRNDEKKPRRIAALRGIEIQQISTGGWHCLALDSAGLVYAWGGNEYGQCHVEWAVRDVVEPTPCVPGLRIKQVSAGGMHSCVLTDTGEVWTWGEPWGDFSMKVDRSPKSVAGATDIVKIACGAFHNLCLNAAGEVLAWGINDFGQLGNGSTFYETSPTKVVGLESVRIADIAAGGWHSLALTTEGEVFVWGRGEYGRLGLGDRSGSSKLRATEVHFREPETRIVQASCGGTHTMVLSSEGRIFVWGRGSFGRLGSGTEKDHYSPVEVFLPGGPDRWRVICCAAGGRHNLVLAMPDNSDSDRAARSHSNTGLRKPRGSSEDNDELEGASDGEVGADLDDCEDHEEDLEMTAAAAGEDTQQHHGNSLASRRDWQELESGRSMEEHTLAAAAPPAPAAIRAWGLVDGDAGSPEGGSPNFAEASTGHGRNAAYTSTMPPDG</sequence>
<dbReference type="EMBL" id="CAXHTA020000007">
    <property type="protein sequence ID" value="CAL5222769.1"/>
    <property type="molecule type" value="Genomic_DNA"/>
</dbReference>
<dbReference type="PRINTS" id="PR00633">
    <property type="entry name" value="RCCNDNSATION"/>
</dbReference>
<evidence type="ECO:0000313" key="5">
    <source>
        <dbReference type="EMBL" id="CAL5222769.1"/>
    </source>
</evidence>
<feature type="compositionally biased region" description="Polar residues" evidence="3">
    <location>
        <begin position="35"/>
        <end position="46"/>
    </location>
</feature>